<evidence type="ECO:0000256" key="1">
    <source>
        <dbReference type="SAM" id="MobiDB-lite"/>
    </source>
</evidence>
<protein>
    <submittedName>
        <fullName evidence="2">Uncharacterized protein</fullName>
    </submittedName>
</protein>
<feature type="compositionally biased region" description="Polar residues" evidence="1">
    <location>
        <begin position="29"/>
        <end position="40"/>
    </location>
</feature>
<gene>
    <name evidence="2" type="ORF">GCM10009575_091450</name>
</gene>
<sequence>MPSCEGSGSYVDSRSQPRLDGSGDVASVPSITNCHSSSGVRTPPGKRQLMATIAIGSSSVRDGAPKDPPPGAAMVLSWEPRISERR</sequence>
<accession>A0ABN1RKS9</accession>
<feature type="region of interest" description="Disordered" evidence="1">
    <location>
        <begin position="1"/>
        <end position="86"/>
    </location>
</feature>
<comment type="caution">
    <text evidence="2">The sequence shown here is derived from an EMBL/GenBank/DDBJ whole genome shotgun (WGS) entry which is preliminary data.</text>
</comment>
<reference evidence="2 3" key="1">
    <citation type="journal article" date="2019" name="Int. J. Syst. Evol. Microbiol.">
        <title>The Global Catalogue of Microorganisms (GCM) 10K type strain sequencing project: providing services to taxonomists for standard genome sequencing and annotation.</title>
        <authorList>
            <consortium name="The Broad Institute Genomics Platform"/>
            <consortium name="The Broad Institute Genome Sequencing Center for Infectious Disease"/>
            <person name="Wu L."/>
            <person name="Ma J."/>
        </authorList>
    </citation>
    <scope>NUCLEOTIDE SEQUENCE [LARGE SCALE GENOMIC DNA]</scope>
    <source>
        <strain evidence="2 3">JCM 11444</strain>
    </source>
</reference>
<evidence type="ECO:0000313" key="3">
    <source>
        <dbReference type="Proteomes" id="UP001500418"/>
    </source>
</evidence>
<evidence type="ECO:0000313" key="2">
    <source>
        <dbReference type="EMBL" id="GAA0959156.1"/>
    </source>
</evidence>
<keyword evidence="3" id="KW-1185">Reference proteome</keyword>
<organism evidence="2 3">
    <name type="scientific">Streptomyces rhizosphaericus</name>
    <dbReference type="NCBI Taxonomy" id="114699"/>
    <lineage>
        <taxon>Bacteria</taxon>
        <taxon>Bacillati</taxon>
        <taxon>Actinomycetota</taxon>
        <taxon>Actinomycetes</taxon>
        <taxon>Kitasatosporales</taxon>
        <taxon>Streptomycetaceae</taxon>
        <taxon>Streptomyces</taxon>
        <taxon>Streptomyces violaceusniger group</taxon>
    </lineage>
</organism>
<dbReference type="EMBL" id="BAAAID010000115">
    <property type="protein sequence ID" value="GAA0959156.1"/>
    <property type="molecule type" value="Genomic_DNA"/>
</dbReference>
<proteinExistence type="predicted"/>
<dbReference type="Proteomes" id="UP001500418">
    <property type="component" value="Unassembled WGS sequence"/>
</dbReference>
<name>A0ABN1RKS9_9ACTN</name>